<organism evidence="4 5">
    <name type="scientific">Albugo candida</name>
    <dbReference type="NCBI Taxonomy" id="65357"/>
    <lineage>
        <taxon>Eukaryota</taxon>
        <taxon>Sar</taxon>
        <taxon>Stramenopiles</taxon>
        <taxon>Oomycota</taxon>
        <taxon>Peronosporomycetes</taxon>
        <taxon>Albuginales</taxon>
        <taxon>Albuginaceae</taxon>
        <taxon>Albugo</taxon>
    </lineage>
</organism>
<accession>A0A024GI83</accession>
<evidence type="ECO:0000256" key="3">
    <source>
        <dbReference type="SAM" id="Phobius"/>
    </source>
</evidence>
<feature type="region of interest" description="Disordered" evidence="2">
    <location>
        <begin position="887"/>
        <end position="916"/>
    </location>
</feature>
<evidence type="ECO:0000256" key="2">
    <source>
        <dbReference type="SAM" id="MobiDB-lite"/>
    </source>
</evidence>
<dbReference type="InParanoid" id="A0A024GI83"/>
<feature type="region of interest" description="Disordered" evidence="2">
    <location>
        <begin position="161"/>
        <end position="198"/>
    </location>
</feature>
<dbReference type="Proteomes" id="UP000053237">
    <property type="component" value="Unassembled WGS sequence"/>
</dbReference>
<gene>
    <name evidence="4" type="ORF">BN9_071710</name>
</gene>
<feature type="coiled-coil region" evidence="1">
    <location>
        <begin position="561"/>
        <end position="603"/>
    </location>
</feature>
<evidence type="ECO:0000256" key="1">
    <source>
        <dbReference type="SAM" id="Coils"/>
    </source>
</evidence>
<dbReference type="EMBL" id="CAIX01000121">
    <property type="protein sequence ID" value="CCI46242.1"/>
    <property type="molecule type" value="Genomic_DNA"/>
</dbReference>
<feature type="region of interest" description="Disordered" evidence="2">
    <location>
        <begin position="1"/>
        <end position="25"/>
    </location>
</feature>
<feature type="region of interest" description="Disordered" evidence="2">
    <location>
        <begin position="59"/>
        <end position="98"/>
    </location>
</feature>
<keyword evidence="1" id="KW-0175">Coiled coil</keyword>
<comment type="caution">
    <text evidence="4">The sequence shown here is derived from an EMBL/GenBank/DDBJ whole genome shotgun (WGS) entry which is preliminary data.</text>
</comment>
<sequence length="945" mass="106951">MTSSNRTKVSETIRPARDAAYSTSNTTVESFHERLSIRQIDSQTRKEKFIEWKLQKEHEKKYRHEPVSSRSDLPVTFSSMSQSRGPLNKVDSRLPKKKQQSKLLEIRKHFMESPTMEQAKLEREGGTQQESHSIDTEYVQASLHKRGTNDHQKLTANTTIESTASRIPRTPCKIPSTRSNTNPNNIEQSRTQSHDQSSVENIVKPGFIQQINGNQKEDVVGQQDPQIYTNNQVEMDIVEESNNESPQYIERTQTTSTIKNQSDESAIIVAESEVIIGTTHPTLDTETPIYDCKEEDSSMKSDYRGGQPTNEVDTNIMIEEKIASAETENKDDDIHKLIERLDYENEAVIADETSEQGSFWQNELEDLDLIQDQFDVPDTRIRATHIVEETPQSGSTTKSTNTSETVALPENEPKITSTWWFRCALVAALTYLLFNSYPWILLPADLLLLGWLQVLGQAARYLNNGENVVYKLGDALAQATFQLPPEIFTFWKFTLEKSFSTYHAVAGFLTVWSRVLRDYAVVAALLARAACIDSTIGIINGMSWIGSLMSHEGTHGGDEAAAKQTQKLQEIQQEQDSVLSEVLSRLNEGEEEALRKIADMRARRETFESLTDSILAEARDAALESIREATEEATSQIKNYALAVSKIYAKELEAELATHKALVEEEVALAESEAEYEANLLENEGREMVKEVEKLDEEVQHIAEDLDVDGITTDDKETFLGKSTDFDAEDEEKELKIQVVVQEEEIVRVFDKESHLVAESVSKVKALVEDEKRVGKTVMPEDIASIVKDVQQVTEHSHVLDDKVVNNSPISDRWMKRLATRSKEAVVMTLAVSVIAVIAFSIRRILLRRKRANFRRRALHPKRWQLQAEATELLDDNEDDVAEFIPAATTDTEPEPESGDCNWESSSTISSHDDYRTNMSDNIEMEAPTVVRRSQRVRMVSTRSR</sequence>
<keyword evidence="3" id="KW-1133">Transmembrane helix</keyword>
<dbReference type="AlphaFoldDB" id="A0A024GI83"/>
<evidence type="ECO:0000313" key="4">
    <source>
        <dbReference type="EMBL" id="CCI46242.1"/>
    </source>
</evidence>
<proteinExistence type="predicted"/>
<feature type="compositionally biased region" description="Polar residues" evidence="2">
    <location>
        <begin position="68"/>
        <end position="85"/>
    </location>
</feature>
<feature type="compositionally biased region" description="Basic and acidic residues" evidence="2">
    <location>
        <begin position="8"/>
        <end position="17"/>
    </location>
</feature>
<name>A0A024GI83_9STRA</name>
<feature type="coiled-coil region" evidence="1">
    <location>
        <begin position="649"/>
        <end position="698"/>
    </location>
</feature>
<evidence type="ECO:0000313" key="5">
    <source>
        <dbReference type="Proteomes" id="UP000053237"/>
    </source>
</evidence>
<keyword evidence="3" id="KW-0472">Membrane</keyword>
<feature type="region of interest" description="Disordered" evidence="2">
    <location>
        <begin position="114"/>
        <end position="133"/>
    </location>
</feature>
<feature type="transmembrane region" description="Helical" evidence="3">
    <location>
        <begin position="825"/>
        <end position="847"/>
    </location>
</feature>
<reference evidence="4 5" key="1">
    <citation type="submission" date="2012-05" db="EMBL/GenBank/DDBJ databases">
        <title>Recombination and specialization in a pathogen metapopulation.</title>
        <authorList>
            <person name="Gardiner A."/>
            <person name="Kemen E."/>
            <person name="Schultz-Larsen T."/>
            <person name="MacLean D."/>
            <person name="Van Oosterhout C."/>
            <person name="Jones J.D.G."/>
        </authorList>
    </citation>
    <scope>NUCLEOTIDE SEQUENCE [LARGE SCALE GENOMIC DNA]</scope>
    <source>
        <strain evidence="4 5">Ac Nc2</strain>
    </source>
</reference>
<keyword evidence="5" id="KW-1185">Reference proteome</keyword>
<keyword evidence="3" id="KW-0812">Transmembrane</keyword>
<feature type="compositionally biased region" description="Polar residues" evidence="2">
    <location>
        <begin position="176"/>
        <end position="198"/>
    </location>
</feature>
<protein>
    <submittedName>
        <fullName evidence="4">Uncharacterized protein</fullName>
    </submittedName>
</protein>